<dbReference type="GO" id="GO:0005524">
    <property type="term" value="F:ATP binding"/>
    <property type="evidence" value="ECO:0007669"/>
    <property type="project" value="UniProtKB-KW"/>
</dbReference>
<keyword evidence="5" id="KW-0067">ATP-binding</keyword>
<dbReference type="Proteomes" id="UP001064489">
    <property type="component" value="Chromosome 4"/>
</dbReference>
<feature type="chain" id="PRO_5042007777" description="Protein kinase domain-containing protein" evidence="8">
    <location>
        <begin position="26"/>
        <end position="233"/>
    </location>
</feature>
<proteinExistence type="predicted"/>
<dbReference type="AlphaFoldDB" id="A0AAD5IYI9"/>
<feature type="signal peptide" evidence="8">
    <location>
        <begin position="1"/>
        <end position="25"/>
    </location>
</feature>
<dbReference type="InterPro" id="IPR011009">
    <property type="entry name" value="Kinase-like_dom_sf"/>
</dbReference>
<evidence type="ECO:0000313" key="10">
    <source>
        <dbReference type="Proteomes" id="UP001064489"/>
    </source>
</evidence>
<keyword evidence="7" id="KW-0812">Transmembrane</keyword>
<feature type="region of interest" description="Disordered" evidence="6">
    <location>
        <begin position="87"/>
        <end position="106"/>
    </location>
</feature>
<evidence type="ECO:0000256" key="7">
    <source>
        <dbReference type="SAM" id="Phobius"/>
    </source>
</evidence>
<feature type="compositionally biased region" description="Basic and acidic residues" evidence="6">
    <location>
        <begin position="56"/>
        <end position="66"/>
    </location>
</feature>
<protein>
    <recommendedName>
        <fullName evidence="11">Protein kinase domain-containing protein</fullName>
    </recommendedName>
</protein>
<keyword evidence="1" id="KW-0723">Serine/threonine-protein kinase</keyword>
<name>A0AAD5IYI9_ACENE</name>
<dbReference type="SUPFAM" id="SSF56112">
    <property type="entry name" value="Protein kinase-like (PK-like)"/>
    <property type="match status" value="1"/>
</dbReference>
<evidence type="ECO:0000256" key="4">
    <source>
        <dbReference type="ARBA" id="ARBA00022777"/>
    </source>
</evidence>
<dbReference type="EMBL" id="JAJSOW010000101">
    <property type="protein sequence ID" value="KAI9180362.1"/>
    <property type="molecule type" value="Genomic_DNA"/>
</dbReference>
<comment type="caution">
    <text evidence="9">The sequence shown here is derived from an EMBL/GenBank/DDBJ whole genome shotgun (WGS) entry which is preliminary data.</text>
</comment>
<keyword evidence="2" id="KW-0808">Transferase</keyword>
<evidence type="ECO:0000256" key="6">
    <source>
        <dbReference type="SAM" id="MobiDB-lite"/>
    </source>
</evidence>
<feature type="transmembrane region" description="Helical" evidence="7">
    <location>
        <begin position="114"/>
        <end position="138"/>
    </location>
</feature>
<evidence type="ECO:0000256" key="1">
    <source>
        <dbReference type="ARBA" id="ARBA00022527"/>
    </source>
</evidence>
<evidence type="ECO:0008006" key="11">
    <source>
        <dbReference type="Google" id="ProtNLM"/>
    </source>
</evidence>
<evidence type="ECO:0000256" key="5">
    <source>
        <dbReference type="ARBA" id="ARBA00022840"/>
    </source>
</evidence>
<dbReference type="GO" id="GO:0005886">
    <property type="term" value="C:plasma membrane"/>
    <property type="evidence" value="ECO:0007669"/>
    <property type="project" value="TreeGrafter"/>
</dbReference>
<dbReference type="PANTHER" id="PTHR27002:SF1095">
    <property type="entry name" value="G-TYPE LECTIN S-RECEPTOR-LIKE SERINE_THREONINE-PROTEIN KINASE RKS1"/>
    <property type="match status" value="1"/>
</dbReference>
<organism evidence="9 10">
    <name type="scientific">Acer negundo</name>
    <name type="common">Box elder</name>
    <dbReference type="NCBI Taxonomy" id="4023"/>
    <lineage>
        <taxon>Eukaryota</taxon>
        <taxon>Viridiplantae</taxon>
        <taxon>Streptophyta</taxon>
        <taxon>Embryophyta</taxon>
        <taxon>Tracheophyta</taxon>
        <taxon>Spermatophyta</taxon>
        <taxon>Magnoliopsida</taxon>
        <taxon>eudicotyledons</taxon>
        <taxon>Gunneridae</taxon>
        <taxon>Pentapetalae</taxon>
        <taxon>rosids</taxon>
        <taxon>malvids</taxon>
        <taxon>Sapindales</taxon>
        <taxon>Sapindaceae</taxon>
        <taxon>Hippocastanoideae</taxon>
        <taxon>Acereae</taxon>
        <taxon>Acer</taxon>
    </lineage>
</organism>
<keyword evidence="4" id="KW-0418">Kinase</keyword>
<keyword evidence="10" id="KW-1185">Reference proteome</keyword>
<feature type="compositionally biased region" description="Low complexity" evidence="6">
    <location>
        <begin position="91"/>
        <end position="101"/>
    </location>
</feature>
<evidence type="ECO:0000313" key="9">
    <source>
        <dbReference type="EMBL" id="KAI9180362.1"/>
    </source>
</evidence>
<accession>A0AAD5IYI9</accession>
<evidence type="ECO:0000256" key="3">
    <source>
        <dbReference type="ARBA" id="ARBA00022741"/>
    </source>
</evidence>
<dbReference type="Gene3D" id="3.30.200.20">
    <property type="entry name" value="Phosphorylase Kinase, domain 1"/>
    <property type="match status" value="1"/>
</dbReference>
<feature type="region of interest" description="Disordered" evidence="6">
    <location>
        <begin position="56"/>
        <end position="79"/>
    </location>
</feature>
<reference evidence="9" key="1">
    <citation type="journal article" date="2022" name="Plant J.">
        <title>Strategies of tolerance reflected in two North American maple genomes.</title>
        <authorList>
            <person name="McEvoy S.L."/>
            <person name="Sezen U.U."/>
            <person name="Trouern-Trend A."/>
            <person name="McMahon S.M."/>
            <person name="Schaberg P.G."/>
            <person name="Yang J."/>
            <person name="Wegrzyn J.L."/>
            <person name="Swenson N.G."/>
        </authorList>
    </citation>
    <scope>NUCLEOTIDE SEQUENCE</scope>
    <source>
        <strain evidence="9">91603</strain>
    </source>
</reference>
<gene>
    <name evidence="9" type="ORF">LWI28_004034</name>
</gene>
<sequence length="233" mass="26173">MSLPNCNRKLVLTLLILCFVKYEWNHLPASPHNYDHDGLLRILKVRAPTSPHINVAHDQHHFKVGEPEPPQGSPDYDAHDRHLLRVGAPEQPTTSPQNSSTSHKRTTSRKSKGIIYWALGISVSSLVLLLLLITYLIYRRKRGRGNDVELQAIEERLKKCQKFNFHTIRDATQNFLSGNKLGEGGYGPVYKGTLADGREIAVKRLKSTSGFDRLGPTLTGLLEHVDTRLQSIG</sequence>
<keyword evidence="7" id="KW-1133">Transmembrane helix</keyword>
<keyword evidence="8" id="KW-0732">Signal</keyword>
<dbReference type="PANTHER" id="PTHR27002">
    <property type="entry name" value="RECEPTOR-LIKE SERINE/THREONINE-PROTEIN KINASE SD1-8"/>
    <property type="match status" value="1"/>
</dbReference>
<keyword evidence="3" id="KW-0547">Nucleotide-binding</keyword>
<evidence type="ECO:0000256" key="8">
    <source>
        <dbReference type="SAM" id="SignalP"/>
    </source>
</evidence>
<dbReference type="GO" id="GO:0004674">
    <property type="term" value="F:protein serine/threonine kinase activity"/>
    <property type="evidence" value="ECO:0007669"/>
    <property type="project" value="UniProtKB-KW"/>
</dbReference>
<reference evidence="9" key="2">
    <citation type="submission" date="2023-02" db="EMBL/GenBank/DDBJ databases">
        <authorList>
            <person name="Swenson N.G."/>
            <person name="Wegrzyn J.L."/>
            <person name="Mcevoy S.L."/>
        </authorList>
    </citation>
    <scope>NUCLEOTIDE SEQUENCE</scope>
    <source>
        <strain evidence="9">91603</strain>
        <tissue evidence="9">Leaf</tissue>
    </source>
</reference>
<keyword evidence="7" id="KW-0472">Membrane</keyword>
<evidence type="ECO:0000256" key="2">
    <source>
        <dbReference type="ARBA" id="ARBA00022679"/>
    </source>
</evidence>